<evidence type="ECO:0000259" key="10">
    <source>
        <dbReference type="PROSITE" id="PS51371"/>
    </source>
</evidence>
<keyword evidence="3" id="KW-0677">Repeat</keyword>
<feature type="domain" description="CBS" evidence="10">
    <location>
        <begin position="266"/>
        <end position="323"/>
    </location>
</feature>
<dbReference type="PROSITE" id="PS51371">
    <property type="entry name" value="CBS"/>
    <property type="match status" value="1"/>
</dbReference>
<dbReference type="InterPro" id="IPR046342">
    <property type="entry name" value="CBS_dom_sf"/>
</dbReference>
<proteinExistence type="predicted"/>
<dbReference type="InterPro" id="IPR002550">
    <property type="entry name" value="CNNM"/>
</dbReference>
<organism evidence="12 13">
    <name type="scientific">Simkania negevensis (strain ATCC VR-1471 / DSM 27360 / Z)</name>
    <dbReference type="NCBI Taxonomy" id="331113"/>
    <lineage>
        <taxon>Bacteria</taxon>
        <taxon>Pseudomonadati</taxon>
        <taxon>Chlamydiota</taxon>
        <taxon>Chlamydiia</taxon>
        <taxon>Parachlamydiales</taxon>
        <taxon>Simkaniaceae</taxon>
        <taxon>Simkania</taxon>
    </lineage>
</organism>
<feature type="transmembrane region" description="Helical" evidence="9">
    <location>
        <begin position="58"/>
        <end position="77"/>
    </location>
</feature>
<dbReference type="InterPro" id="IPR036318">
    <property type="entry name" value="FAD-bd_PCMH-like_sf"/>
</dbReference>
<dbReference type="GO" id="GO:0005886">
    <property type="term" value="C:plasma membrane"/>
    <property type="evidence" value="ECO:0007669"/>
    <property type="project" value="TreeGrafter"/>
</dbReference>
<dbReference type="Pfam" id="PF01595">
    <property type="entry name" value="CNNM"/>
    <property type="match status" value="1"/>
</dbReference>
<dbReference type="PANTHER" id="PTHR22777">
    <property type="entry name" value="HEMOLYSIN-RELATED"/>
    <property type="match status" value="1"/>
</dbReference>
<dbReference type="InterPro" id="IPR000644">
    <property type="entry name" value="CBS_dom"/>
</dbReference>
<dbReference type="SUPFAM" id="SSF54631">
    <property type="entry name" value="CBS-domain pair"/>
    <property type="match status" value="1"/>
</dbReference>
<dbReference type="CDD" id="cd04590">
    <property type="entry name" value="CBS_pair_CorC_HlyC_assoc"/>
    <property type="match status" value="1"/>
</dbReference>
<dbReference type="Gene3D" id="3.30.465.10">
    <property type="match status" value="1"/>
</dbReference>
<evidence type="ECO:0000256" key="6">
    <source>
        <dbReference type="ARBA" id="ARBA00023136"/>
    </source>
</evidence>
<evidence type="ECO:0000259" key="11">
    <source>
        <dbReference type="PROSITE" id="PS51846"/>
    </source>
</evidence>
<evidence type="ECO:0000256" key="8">
    <source>
        <dbReference type="PROSITE-ProRule" id="PRU01193"/>
    </source>
</evidence>
<reference evidence="12 13" key="2">
    <citation type="journal article" date="2011" name="Mol. Biol. Evol.">
        <title>Unity in variety--the pan-genome of the Chlamydiae.</title>
        <authorList>
            <person name="Collingro A."/>
            <person name="Tischler P."/>
            <person name="Weinmaier T."/>
            <person name="Penz T."/>
            <person name="Heinz E."/>
            <person name="Brunham R.C."/>
            <person name="Read T.D."/>
            <person name="Bavoil P.M."/>
            <person name="Sachse K."/>
            <person name="Kahane S."/>
            <person name="Friedman M.G."/>
            <person name="Rattei T."/>
            <person name="Myers G.S."/>
            <person name="Horn M."/>
        </authorList>
    </citation>
    <scope>NUCLEOTIDE SEQUENCE [LARGE SCALE GENOMIC DNA]</scope>
    <source>
        <strain evidence="13">ATCC VR-1471 / Z</strain>
    </source>
</reference>
<dbReference type="eggNOG" id="COG1253">
    <property type="taxonomic scope" value="Bacteria"/>
</dbReference>
<name>F8L914_SIMNZ</name>
<evidence type="ECO:0000256" key="1">
    <source>
        <dbReference type="ARBA" id="ARBA00004141"/>
    </source>
</evidence>
<accession>F8L914</accession>
<dbReference type="STRING" id="331113.SNE_A14480"/>
<keyword evidence="4 8" id="KW-1133">Transmembrane helix</keyword>
<reference key="1">
    <citation type="journal article" date="2011" name="Mol. Biol. Evol.">
        <title>Unity in variety -- the pan-genome of the Chlamydiae.</title>
        <authorList>
            <person name="Collingro A."/>
            <person name="Tischler P."/>
            <person name="Weinmaier T."/>
            <person name="Penz T."/>
            <person name="Heinz E."/>
            <person name="Brunham R.C."/>
            <person name="Read T.D."/>
            <person name="Bavoil P.M."/>
            <person name="Sachse K."/>
            <person name="Kahane S."/>
            <person name="Friedman M.G."/>
            <person name="Rattei T."/>
            <person name="Myers G.S.A."/>
            <person name="Horn M."/>
        </authorList>
    </citation>
    <scope>NUCLEOTIDE SEQUENCE</scope>
    <source>
        <strain>Z</strain>
    </source>
</reference>
<evidence type="ECO:0000256" key="7">
    <source>
        <dbReference type="PROSITE-ProRule" id="PRU00703"/>
    </source>
</evidence>
<dbReference type="Pfam" id="PF03471">
    <property type="entry name" value="CorC_HlyC"/>
    <property type="match status" value="1"/>
</dbReference>
<keyword evidence="5 7" id="KW-0129">CBS domain</keyword>
<feature type="domain" description="CNNM transmembrane" evidence="11">
    <location>
        <begin position="1"/>
        <end position="182"/>
    </location>
</feature>
<dbReference type="RefSeq" id="WP_013943792.1">
    <property type="nucleotide sequence ID" value="NC_015713.1"/>
</dbReference>
<dbReference type="InterPro" id="IPR016169">
    <property type="entry name" value="FAD-bd_PCMH_sub2"/>
</dbReference>
<keyword evidence="2 8" id="KW-0812">Transmembrane</keyword>
<dbReference type="PROSITE" id="PS51846">
    <property type="entry name" value="CNNM"/>
    <property type="match status" value="1"/>
</dbReference>
<evidence type="ECO:0000313" key="13">
    <source>
        <dbReference type="Proteomes" id="UP000000496"/>
    </source>
</evidence>
<dbReference type="SMART" id="SM01091">
    <property type="entry name" value="CorC_HlyC"/>
    <property type="match status" value="1"/>
</dbReference>
<dbReference type="Gene3D" id="3.10.580.10">
    <property type="entry name" value="CBS-domain"/>
    <property type="match status" value="1"/>
</dbReference>
<dbReference type="GO" id="GO:0050660">
    <property type="term" value="F:flavin adenine dinucleotide binding"/>
    <property type="evidence" value="ECO:0007669"/>
    <property type="project" value="InterPro"/>
</dbReference>
<sequence>MTLALIIVLMLLIIGSAVLSASETALFSLSSMRVRAYRYGNDPRGKLISKLLSEPRKLLVTILMLNVLMNILVQNVVSGLFGTFSSWLFTVGLPLALTLIFGEVIPKTIAYPMNNWIAYRVAPFIRIMEWIVKPVRDVITFLTSGISRFFFFFLKHEKEISIEELKYALRTSKETGTVSQEEATLVRGYLNLEEDLVKELMCPRGEVLFFDINEPLSKLVHLFVDEECTRIPVCNRSLENILGVMTSGSFFLHQSRIKTAHDLVPFLRKPFFIPESTLCRSALKQCYEKEETMMIVVDEYGSISGLLTLEDLVETVIGQIADRRDQKSHYSQSSQDIVIASGKLELTEFEEIFDYHLESPNNMATIGGWLTEELGDIPKSGTKYQTRDFLFHVLSSDVNRVRRVYIRRLRHGKKKSKEKKDDG</sequence>
<dbReference type="PANTHER" id="PTHR22777:SF17">
    <property type="entry name" value="UPF0053 PROTEIN SLL0260"/>
    <property type="match status" value="1"/>
</dbReference>
<dbReference type="Proteomes" id="UP000000496">
    <property type="component" value="Chromosome gsn.131"/>
</dbReference>
<dbReference type="EMBL" id="FR872582">
    <property type="protein sequence ID" value="CCB89325.1"/>
    <property type="molecule type" value="Genomic_DNA"/>
</dbReference>
<protein>
    <submittedName>
        <fullName evidence="12">Uncharacterized protein</fullName>
    </submittedName>
</protein>
<evidence type="ECO:0000256" key="3">
    <source>
        <dbReference type="ARBA" id="ARBA00022737"/>
    </source>
</evidence>
<keyword evidence="13" id="KW-1185">Reference proteome</keyword>
<evidence type="ECO:0000256" key="9">
    <source>
        <dbReference type="SAM" id="Phobius"/>
    </source>
</evidence>
<dbReference type="InterPro" id="IPR005170">
    <property type="entry name" value="Transptr-assoc_dom"/>
</dbReference>
<dbReference type="InterPro" id="IPR044751">
    <property type="entry name" value="Ion_transp-like_CBS"/>
</dbReference>
<feature type="transmembrane region" description="Helical" evidence="9">
    <location>
        <begin position="84"/>
        <end position="105"/>
    </location>
</feature>
<evidence type="ECO:0000313" key="12">
    <source>
        <dbReference type="EMBL" id="CCB89325.1"/>
    </source>
</evidence>
<dbReference type="SUPFAM" id="SSF56176">
    <property type="entry name" value="FAD-binding/transporter-associated domain-like"/>
    <property type="match status" value="1"/>
</dbReference>
<comment type="subcellular location">
    <subcellularLocation>
        <location evidence="1">Membrane</location>
        <topology evidence="1">Multi-pass membrane protein</topology>
    </subcellularLocation>
</comment>
<gene>
    <name evidence="12" type="ordered locus">SNE_A14480</name>
</gene>
<dbReference type="Pfam" id="PF00571">
    <property type="entry name" value="CBS"/>
    <property type="match status" value="1"/>
</dbReference>
<evidence type="ECO:0000256" key="5">
    <source>
        <dbReference type="ARBA" id="ARBA00023122"/>
    </source>
</evidence>
<dbReference type="HOGENOM" id="CLU_015237_4_1_0"/>
<dbReference type="AlphaFoldDB" id="F8L914"/>
<evidence type="ECO:0000256" key="2">
    <source>
        <dbReference type="ARBA" id="ARBA00022692"/>
    </source>
</evidence>
<evidence type="ECO:0000256" key="4">
    <source>
        <dbReference type="ARBA" id="ARBA00022989"/>
    </source>
</evidence>
<keyword evidence="6 8" id="KW-0472">Membrane</keyword>
<dbReference type="KEGG" id="sng:SNE_A14480"/>